<gene>
    <name evidence="1" type="ORF">HCN51_33340</name>
</gene>
<dbReference type="RefSeq" id="WP_168015009.1">
    <property type="nucleotide sequence ID" value="NZ_JAATEP010000028.1"/>
</dbReference>
<sequence length="143" mass="15461">MHQRELPAPYEALLRSYETALAHSHLAPSSRTVYLRRVRAYLAWIAAATADGRLPDGRLPDGRIGDGRCVDERDRWPVGEPLADMAAAVGAARAYHRALTARCSPRTADGVLAAVEDFHARLRLGGTGIPRRPAPQPLAPPPG</sequence>
<dbReference type="EMBL" id="JAATEP010000028">
    <property type="protein sequence ID" value="NJP94267.1"/>
    <property type="molecule type" value="Genomic_DNA"/>
</dbReference>
<accession>A0ABX1BCM7</accession>
<proteinExistence type="predicted"/>
<keyword evidence="2" id="KW-1185">Reference proteome</keyword>
<evidence type="ECO:0008006" key="3">
    <source>
        <dbReference type="Google" id="ProtNLM"/>
    </source>
</evidence>
<comment type="caution">
    <text evidence="1">The sequence shown here is derived from an EMBL/GenBank/DDBJ whole genome shotgun (WGS) entry which is preliminary data.</text>
</comment>
<organism evidence="1 2">
    <name type="scientific">Nonomuraea composti</name>
    <dbReference type="NCBI Taxonomy" id="2720023"/>
    <lineage>
        <taxon>Bacteria</taxon>
        <taxon>Bacillati</taxon>
        <taxon>Actinomycetota</taxon>
        <taxon>Actinomycetes</taxon>
        <taxon>Streptosporangiales</taxon>
        <taxon>Streptosporangiaceae</taxon>
        <taxon>Nonomuraea</taxon>
    </lineage>
</organism>
<evidence type="ECO:0000313" key="1">
    <source>
        <dbReference type="EMBL" id="NJP94267.1"/>
    </source>
</evidence>
<reference evidence="1 2" key="1">
    <citation type="submission" date="2020-03" db="EMBL/GenBank/DDBJ databases">
        <title>WGS of actinomycetes isolated from Thailand.</title>
        <authorList>
            <person name="Thawai C."/>
        </authorList>
    </citation>
    <scope>NUCLEOTIDE SEQUENCE [LARGE SCALE GENOMIC DNA]</scope>
    <source>
        <strain evidence="1 2">FMUSA5-5</strain>
    </source>
</reference>
<protein>
    <recommendedName>
        <fullName evidence="3">Core-binding (CB) domain-containing protein</fullName>
    </recommendedName>
</protein>
<name>A0ABX1BCM7_9ACTN</name>
<evidence type="ECO:0000313" key="2">
    <source>
        <dbReference type="Proteomes" id="UP000696294"/>
    </source>
</evidence>
<dbReference type="Proteomes" id="UP000696294">
    <property type="component" value="Unassembled WGS sequence"/>
</dbReference>